<protein>
    <recommendedName>
        <fullName evidence="6 15">tRNA (guanine-N(1)-)-methyltransferase</fullName>
        <ecNumber evidence="5 15">2.1.1.228</ecNumber>
    </recommendedName>
    <alternativeName>
        <fullName evidence="12 15">M1G-methyltransferase</fullName>
    </alternativeName>
    <alternativeName>
        <fullName evidence="13 15">tRNA [GM37] methyltransferase</fullName>
    </alternativeName>
</protein>
<dbReference type="AlphaFoldDB" id="A0A4R8EUY4"/>
<dbReference type="PANTHER" id="PTHR46417">
    <property type="entry name" value="TRNA (GUANINE-N(1)-)-METHYLTRANSFERASE"/>
    <property type="match status" value="1"/>
</dbReference>
<evidence type="ECO:0000256" key="7">
    <source>
        <dbReference type="ARBA" id="ARBA00022490"/>
    </source>
</evidence>
<evidence type="ECO:0000256" key="17">
    <source>
        <dbReference type="RuleBase" id="RU003464"/>
    </source>
</evidence>
<dbReference type="HAMAP" id="MF_00605">
    <property type="entry name" value="TrmD"/>
    <property type="match status" value="1"/>
</dbReference>
<dbReference type="InterPro" id="IPR016009">
    <property type="entry name" value="tRNA_MeTrfase_TRMD/TRM10"/>
</dbReference>
<comment type="subunit">
    <text evidence="4 15 17">Homodimer.</text>
</comment>
<keyword evidence="10 15" id="KW-0949">S-adenosyl-L-methionine</keyword>
<keyword evidence="11 15" id="KW-0819">tRNA processing</keyword>
<evidence type="ECO:0000256" key="6">
    <source>
        <dbReference type="ARBA" id="ARBA00014679"/>
    </source>
</evidence>
<evidence type="ECO:0000256" key="4">
    <source>
        <dbReference type="ARBA" id="ARBA00011738"/>
    </source>
</evidence>
<evidence type="ECO:0000256" key="16">
    <source>
        <dbReference type="PIRSR" id="PIRSR000386-1"/>
    </source>
</evidence>
<evidence type="ECO:0000256" key="3">
    <source>
        <dbReference type="ARBA" id="ARBA00007630"/>
    </source>
</evidence>
<dbReference type="Pfam" id="PF01746">
    <property type="entry name" value="tRNA_m1G_MT"/>
    <property type="match status" value="1"/>
</dbReference>
<dbReference type="FunFam" id="1.10.1270.20:FF:000001">
    <property type="entry name" value="tRNA (guanine-N(1)-)-methyltransferase"/>
    <property type="match status" value="1"/>
</dbReference>
<name>A0A4R8EUY4_9BACT</name>
<dbReference type="GO" id="GO:0005829">
    <property type="term" value="C:cytosol"/>
    <property type="evidence" value="ECO:0007669"/>
    <property type="project" value="TreeGrafter"/>
</dbReference>
<keyword evidence="9 15" id="KW-0808">Transferase</keyword>
<keyword evidence="20" id="KW-1185">Reference proteome</keyword>
<dbReference type="GO" id="GO:0052906">
    <property type="term" value="F:tRNA (guanine(37)-N1)-methyltransferase activity"/>
    <property type="evidence" value="ECO:0007669"/>
    <property type="project" value="UniProtKB-UniRule"/>
</dbReference>
<dbReference type="InterPro" id="IPR023148">
    <property type="entry name" value="tRNA_m1G_MeTrfase_C_sf"/>
</dbReference>
<comment type="catalytic activity">
    <reaction evidence="14 15 17">
        <text>guanosine(37) in tRNA + S-adenosyl-L-methionine = N(1)-methylguanosine(37) in tRNA + S-adenosyl-L-homocysteine + H(+)</text>
        <dbReference type="Rhea" id="RHEA:36899"/>
        <dbReference type="Rhea" id="RHEA-COMP:10145"/>
        <dbReference type="Rhea" id="RHEA-COMP:10147"/>
        <dbReference type="ChEBI" id="CHEBI:15378"/>
        <dbReference type="ChEBI" id="CHEBI:57856"/>
        <dbReference type="ChEBI" id="CHEBI:59789"/>
        <dbReference type="ChEBI" id="CHEBI:73542"/>
        <dbReference type="ChEBI" id="CHEBI:74269"/>
        <dbReference type="EC" id="2.1.1.228"/>
    </reaction>
</comment>
<dbReference type="RefSeq" id="WP_103876207.1">
    <property type="nucleotide sequence ID" value="NZ_SODZ01000010.1"/>
</dbReference>
<dbReference type="InterPro" id="IPR029026">
    <property type="entry name" value="tRNA_m1G_MTases_N"/>
</dbReference>
<comment type="caution">
    <text evidence="19">The sequence shown here is derived from an EMBL/GenBank/DDBJ whole genome shotgun (WGS) entry which is preliminary data.</text>
</comment>
<dbReference type="NCBIfam" id="TIGR00088">
    <property type="entry name" value="trmD"/>
    <property type="match status" value="1"/>
</dbReference>
<evidence type="ECO:0000313" key="19">
    <source>
        <dbReference type="EMBL" id="TDX14525.1"/>
    </source>
</evidence>
<evidence type="ECO:0000256" key="9">
    <source>
        <dbReference type="ARBA" id="ARBA00022679"/>
    </source>
</evidence>
<accession>A0A4R8EUY4</accession>
<keyword evidence="7 15" id="KW-0963">Cytoplasm</keyword>
<dbReference type="CDD" id="cd18080">
    <property type="entry name" value="TrmD-like"/>
    <property type="match status" value="1"/>
</dbReference>
<comment type="function">
    <text evidence="1 15 17">Specifically methylates guanosine-37 in various tRNAs.</text>
</comment>
<dbReference type="InterPro" id="IPR002649">
    <property type="entry name" value="tRNA_m1G_MeTrfase_TrmD"/>
</dbReference>
<organism evidence="19 20">
    <name type="scientific">Petrotoga sibirica</name>
    <dbReference type="NCBI Taxonomy" id="156202"/>
    <lineage>
        <taxon>Bacteria</taxon>
        <taxon>Thermotogati</taxon>
        <taxon>Thermotogota</taxon>
        <taxon>Thermotogae</taxon>
        <taxon>Petrotogales</taxon>
        <taxon>Petrotogaceae</taxon>
        <taxon>Petrotoga</taxon>
    </lineage>
</organism>
<dbReference type="Proteomes" id="UP000294817">
    <property type="component" value="Unassembled WGS sequence"/>
</dbReference>
<comment type="similarity">
    <text evidence="3 15 17">Belongs to the RNA methyltransferase TrmD family.</text>
</comment>
<dbReference type="Gene3D" id="1.10.1270.20">
    <property type="entry name" value="tRNA(m1g37)methyltransferase, domain 2"/>
    <property type="match status" value="1"/>
</dbReference>
<comment type="subcellular location">
    <subcellularLocation>
        <location evidence="2 15 17">Cytoplasm</location>
    </subcellularLocation>
</comment>
<evidence type="ECO:0000256" key="14">
    <source>
        <dbReference type="ARBA" id="ARBA00047783"/>
    </source>
</evidence>
<evidence type="ECO:0000256" key="15">
    <source>
        <dbReference type="HAMAP-Rule" id="MF_00605"/>
    </source>
</evidence>
<feature type="binding site" evidence="15 16">
    <location>
        <position position="119"/>
    </location>
    <ligand>
        <name>S-adenosyl-L-methionine</name>
        <dbReference type="ChEBI" id="CHEBI:59789"/>
    </ligand>
</feature>
<dbReference type="EC" id="2.1.1.228" evidence="5 15"/>
<dbReference type="InterPro" id="IPR029028">
    <property type="entry name" value="Alpha/beta_knot_MTases"/>
</dbReference>
<evidence type="ECO:0000256" key="10">
    <source>
        <dbReference type="ARBA" id="ARBA00022691"/>
    </source>
</evidence>
<dbReference type="GO" id="GO:0002939">
    <property type="term" value="P:tRNA N1-guanine methylation"/>
    <property type="evidence" value="ECO:0007669"/>
    <property type="project" value="TreeGrafter"/>
</dbReference>
<evidence type="ECO:0000256" key="11">
    <source>
        <dbReference type="ARBA" id="ARBA00022694"/>
    </source>
</evidence>
<dbReference type="NCBIfam" id="NF000648">
    <property type="entry name" value="PRK00026.1"/>
    <property type="match status" value="1"/>
</dbReference>
<gene>
    <name evidence="15" type="primary">trmD</name>
    <name evidence="19" type="ORF">C8D74_11075</name>
</gene>
<evidence type="ECO:0000256" key="2">
    <source>
        <dbReference type="ARBA" id="ARBA00004496"/>
    </source>
</evidence>
<evidence type="ECO:0000256" key="1">
    <source>
        <dbReference type="ARBA" id="ARBA00002634"/>
    </source>
</evidence>
<proteinExistence type="inferred from homology"/>
<evidence type="ECO:0000313" key="20">
    <source>
        <dbReference type="Proteomes" id="UP000294817"/>
    </source>
</evidence>
<evidence type="ECO:0000256" key="8">
    <source>
        <dbReference type="ARBA" id="ARBA00022603"/>
    </source>
</evidence>
<sequence length="263" mass="30496">MEQIKRIKISVLTIFPGMFDIIRNYGVIKKAIEKKLVEIDILNLRDYTTDKHKVTDKPGYGGENGMVMLVEPFYRFYDEYILSKNHKPYIVLPSPQGEVFNNDLAFELAKKGELVFLCGRYEGIDERVKKIVDKEVSIGDYVLTGGEIPTMVIIETLLRFLPGVIGSKTSVENDSFYNGLLDYSHYTKPQEFRGMKVPEILLSGDHERIRIFRKKDSLLKTIIKRPDLFIKKELNEEEKKILVDIVQEMFNKNSNDFKESQDV</sequence>
<dbReference type="PANTHER" id="PTHR46417:SF1">
    <property type="entry name" value="TRNA (GUANINE-N(1)-)-METHYLTRANSFERASE"/>
    <property type="match status" value="1"/>
</dbReference>
<dbReference type="SUPFAM" id="SSF75217">
    <property type="entry name" value="alpha/beta knot"/>
    <property type="match status" value="1"/>
</dbReference>
<evidence type="ECO:0000256" key="5">
    <source>
        <dbReference type="ARBA" id="ARBA00012807"/>
    </source>
</evidence>
<feature type="domain" description="tRNA methyltransferase TRMD/TRM10-type" evidence="18">
    <location>
        <begin position="7"/>
        <end position="229"/>
    </location>
</feature>
<feature type="binding site" evidence="15 16">
    <location>
        <begin position="138"/>
        <end position="143"/>
    </location>
    <ligand>
        <name>S-adenosyl-L-methionine</name>
        <dbReference type="ChEBI" id="CHEBI:59789"/>
    </ligand>
</feature>
<dbReference type="Gene3D" id="3.40.1280.10">
    <property type="match status" value="1"/>
</dbReference>
<keyword evidence="8 15" id="KW-0489">Methyltransferase</keyword>
<dbReference type="FunFam" id="3.40.1280.10:FF:000001">
    <property type="entry name" value="tRNA (guanine-N(1)-)-methyltransferase"/>
    <property type="match status" value="1"/>
</dbReference>
<dbReference type="PIRSF" id="PIRSF000386">
    <property type="entry name" value="tRNA_mtase"/>
    <property type="match status" value="1"/>
</dbReference>
<reference evidence="19 20" key="1">
    <citation type="submission" date="2019-03" db="EMBL/GenBank/DDBJ databases">
        <title>Genomic Encyclopedia of Type Strains, Phase IV (KMG-IV): sequencing the most valuable type-strain genomes for metagenomic binning, comparative biology and taxonomic classification.</title>
        <authorList>
            <person name="Goeker M."/>
        </authorList>
    </citation>
    <scope>NUCLEOTIDE SEQUENCE [LARGE SCALE GENOMIC DNA]</scope>
    <source>
        <strain evidence="19 20">DSM 13575</strain>
    </source>
</reference>
<evidence type="ECO:0000259" key="18">
    <source>
        <dbReference type="Pfam" id="PF01746"/>
    </source>
</evidence>
<evidence type="ECO:0000256" key="13">
    <source>
        <dbReference type="ARBA" id="ARBA00033392"/>
    </source>
</evidence>
<evidence type="ECO:0000256" key="12">
    <source>
        <dbReference type="ARBA" id="ARBA00029736"/>
    </source>
</evidence>
<dbReference type="EMBL" id="SODZ01000010">
    <property type="protein sequence ID" value="TDX14525.1"/>
    <property type="molecule type" value="Genomic_DNA"/>
</dbReference>